<reference evidence="2 3" key="1">
    <citation type="journal article" date="2019" name="Nat. Plants">
        <title>Stout camphor tree genome fills gaps in understanding of flowering plant genome evolution.</title>
        <authorList>
            <person name="Chaw S.M."/>
            <person name="Liu Y.C."/>
            <person name="Wu Y.W."/>
            <person name="Wang H.Y."/>
            <person name="Lin C.I."/>
            <person name="Wu C.S."/>
            <person name="Ke H.M."/>
            <person name="Chang L.Y."/>
            <person name="Hsu C.Y."/>
            <person name="Yang H.T."/>
            <person name="Sudianto E."/>
            <person name="Hsu M.H."/>
            <person name="Wu K.P."/>
            <person name="Wang L.N."/>
            <person name="Leebens-Mack J.H."/>
            <person name="Tsai I.J."/>
        </authorList>
    </citation>
    <scope>NUCLEOTIDE SEQUENCE [LARGE SCALE GENOMIC DNA]</scope>
    <source>
        <strain evidence="3">cv. Chaw 1501</strain>
        <tissue evidence="2">Young leaves</tissue>
    </source>
</reference>
<sequence length="99" mass="11600">MSCQEKEMDVPRDAGNWTIDIEEGMKDMDPSKEPDRWQRMSIFKVPPYVRSLNIDAYKPRVVSFGPFHHGKEQLKPMEAHKRSSLSLPEEIKPHPQRLL</sequence>
<dbReference type="AlphaFoldDB" id="A0A443Q459"/>
<dbReference type="PANTHER" id="PTHR31170">
    <property type="entry name" value="BNAC04G53230D PROTEIN"/>
    <property type="match status" value="1"/>
</dbReference>
<feature type="region of interest" description="Disordered" evidence="1">
    <location>
        <begin position="72"/>
        <end position="99"/>
    </location>
</feature>
<evidence type="ECO:0000313" key="2">
    <source>
        <dbReference type="EMBL" id="RWR97810.1"/>
    </source>
</evidence>
<comment type="caution">
    <text evidence="2">The sequence shown here is derived from an EMBL/GenBank/DDBJ whole genome shotgun (WGS) entry which is preliminary data.</text>
</comment>
<protein>
    <submittedName>
        <fullName evidence="2">UPF0481-like protein</fullName>
    </submittedName>
</protein>
<keyword evidence="3" id="KW-1185">Reference proteome</keyword>
<gene>
    <name evidence="2" type="ORF">CKAN_02726900</name>
</gene>
<evidence type="ECO:0000256" key="1">
    <source>
        <dbReference type="SAM" id="MobiDB-lite"/>
    </source>
</evidence>
<dbReference type="STRING" id="337451.A0A443Q459"/>
<dbReference type="OrthoDB" id="1431509at2759"/>
<proteinExistence type="predicted"/>
<feature type="compositionally biased region" description="Basic and acidic residues" evidence="1">
    <location>
        <begin position="72"/>
        <end position="81"/>
    </location>
</feature>
<dbReference type="Pfam" id="PF03140">
    <property type="entry name" value="DUF247"/>
    <property type="match status" value="1"/>
</dbReference>
<organism evidence="2 3">
    <name type="scientific">Cinnamomum micranthum f. kanehirae</name>
    <dbReference type="NCBI Taxonomy" id="337451"/>
    <lineage>
        <taxon>Eukaryota</taxon>
        <taxon>Viridiplantae</taxon>
        <taxon>Streptophyta</taxon>
        <taxon>Embryophyta</taxon>
        <taxon>Tracheophyta</taxon>
        <taxon>Spermatophyta</taxon>
        <taxon>Magnoliopsida</taxon>
        <taxon>Magnoliidae</taxon>
        <taxon>Laurales</taxon>
        <taxon>Lauraceae</taxon>
        <taxon>Cinnamomum</taxon>
    </lineage>
</organism>
<accession>A0A443Q459</accession>
<name>A0A443Q459_9MAGN</name>
<dbReference type="PANTHER" id="PTHR31170:SF18">
    <property type="entry name" value="(WILD MALAYSIAN BANANA) HYPOTHETICAL PROTEIN"/>
    <property type="match status" value="1"/>
</dbReference>
<evidence type="ECO:0000313" key="3">
    <source>
        <dbReference type="Proteomes" id="UP000283530"/>
    </source>
</evidence>
<dbReference type="InterPro" id="IPR004158">
    <property type="entry name" value="DUF247_pln"/>
</dbReference>
<dbReference type="EMBL" id="QPKB01000070">
    <property type="protein sequence ID" value="RWR97810.1"/>
    <property type="molecule type" value="Genomic_DNA"/>
</dbReference>
<dbReference type="Proteomes" id="UP000283530">
    <property type="component" value="Unassembled WGS sequence"/>
</dbReference>